<dbReference type="InterPro" id="IPR008928">
    <property type="entry name" value="6-hairpin_glycosidase_sf"/>
</dbReference>
<comment type="caution">
    <text evidence="2">The sequence shown here is derived from an EMBL/GenBank/DDBJ whole genome shotgun (WGS) entry which is preliminary data.</text>
</comment>
<dbReference type="Pfam" id="PF00723">
    <property type="entry name" value="Glyco_hydro_15"/>
    <property type="match status" value="1"/>
</dbReference>
<organism evidence="2 3">
    <name type="scientific">Lactarius akahatsu</name>
    <dbReference type="NCBI Taxonomy" id="416441"/>
    <lineage>
        <taxon>Eukaryota</taxon>
        <taxon>Fungi</taxon>
        <taxon>Dikarya</taxon>
        <taxon>Basidiomycota</taxon>
        <taxon>Agaricomycotina</taxon>
        <taxon>Agaricomycetes</taxon>
        <taxon>Russulales</taxon>
        <taxon>Russulaceae</taxon>
        <taxon>Lactarius</taxon>
    </lineage>
</organism>
<reference evidence="2" key="1">
    <citation type="submission" date="2022-01" db="EMBL/GenBank/DDBJ databases">
        <title>Comparative genomics reveals a dynamic genome evolution in the ectomycorrhizal milk-cap (Lactarius) mushrooms.</title>
        <authorList>
            <consortium name="DOE Joint Genome Institute"/>
            <person name="Lebreton A."/>
            <person name="Tang N."/>
            <person name="Kuo A."/>
            <person name="LaButti K."/>
            <person name="Drula E."/>
            <person name="Barry K."/>
            <person name="Clum A."/>
            <person name="Lipzen A."/>
            <person name="Mousain D."/>
            <person name="Ng V."/>
            <person name="Wang R."/>
            <person name="Wang X."/>
            <person name="Dai Y."/>
            <person name="Henrissat B."/>
            <person name="Grigoriev I.V."/>
            <person name="Guerin-Laguette A."/>
            <person name="Yu F."/>
            <person name="Martin F.M."/>
        </authorList>
    </citation>
    <scope>NUCLEOTIDE SEQUENCE</scope>
    <source>
        <strain evidence="2">QP</strain>
    </source>
</reference>
<dbReference type="AlphaFoldDB" id="A0AAD4QEE9"/>
<feature type="domain" description="GH15-like" evidence="1">
    <location>
        <begin position="204"/>
        <end position="295"/>
    </location>
</feature>
<dbReference type="InterPro" id="IPR012341">
    <property type="entry name" value="6hp_glycosidase-like_sf"/>
</dbReference>
<dbReference type="GO" id="GO:0005975">
    <property type="term" value="P:carbohydrate metabolic process"/>
    <property type="evidence" value="ECO:0007669"/>
    <property type="project" value="InterPro"/>
</dbReference>
<dbReference type="InterPro" id="IPR011613">
    <property type="entry name" value="GH15-like"/>
</dbReference>
<dbReference type="Proteomes" id="UP001201163">
    <property type="component" value="Unassembled WGS sequence"/>
</dbReference>
<sequence length="361" mass="40619">MVLRLATPKYTNNTVAVRAYFEKFIPTSKDVLLHELLGSKVGADPDIIVPIITELSAIEHPGFTVYWLRDACRVYHTWLNELTVPTLDEDTLDDTKLLRAQVDDSGYALIRSQQVVSLAGNVFTLAGGLEEAVFDIHIGKILVVLGPQQLTFWNEEEGFMTDTTVTDVMRWGRSGKGSVPITVSVFNFDPNLPPDRPRVFFGFYPEEQMFGGHARYFGTLYAVKHLLDALIMWDLIARLQVTNVSLKDFRQLDQNVKVGTYRKGSDVYENLTDAITNWAEKALLLADRTPDDHVLPLARDKEIAEPVGPRCTLPSLVAALDALDVWWDHGGRFHQESRGGAGWWGWWDVWSGIEGQFNVGL</sequence>
<evidence type="ECO:0000313" key="2">
    <source>
        <dbReference type="EMBL" id="KAH8993366.1"/>
    </source>
</evidence>
<protein>
    <recommendedName>
        <fullName evidence="1">GH15-like domain-containing protein</fullName>
    </recommendedName>
</protein>
<accession>A0AAD4QEE9</accession>
<dbReference type="Gene3D" id="1.50.10.10">
    <property type="match status" value="1"/>
</dbReference>
<evidence type="ECO:0000313" key="3">
    <source>
        <dbReference type="Proteomes" id="UP001201163"/>
    </source>
</evidence>
<dbReference type="EMBL" id="JAKELL010000018">
    <property type="protein sequence ID" value="KAH8993366.1"/>
    <property type="molecule type" value="Genomic_DNA"/>
</dbReference>
<proteinExistence type="predicted"/>
<evidence type="ECO:0000259" key="1">
    <source>
        <dbReference type="Pfam" id="PF00723"/>
    </source>
</evidence>
<dbReference type="SUPFAM" id="SSF48208">
    <property type="entry name" value="Six-hairpin glycosidases"/>
    <property type="match status" value="1"/>
</dbReference>
<keyword evidence="3" id="KW-1185">Reference proteome</keyword>
<gene>
    <name evidence="2" type="ORF">EDB92DRAFT_1944519</name>
</gene>
<dbReference type="GO" id="GO:0003824">
    <property type="term" value="F:catalytic activity"/>
    <property type="evidence" value="ECO:0007669"/>
    <property type="project" value="UniProtKB-ARBA"/>
</dbReference>
<name>A0AAD4QEE9_9AGAM</name>